<keyword evidence="1" id="KW-0472">Membrane</keyword>
<name>A0A1B7W4P5_APHFL</name>
<reference evidence="2 3" key="1">
    <citation type="submission" date="2015-09" db="EMBL/GenBank/DDBJ databases">
        <title>Aphanizomenon flos-aquae WA102.</title>
        <authorList>
            <person name="Driscoll C."/>
        </authorList>
    </citation>
    <scope>NUCLEOTIDE SEQUENCE [LARGE SCALE GENOMIC DNA]</scope>
    <source>
        <strain evidence="2">WA102</strain>
    </source>
</reference>
<comment type="caution">
    <text evidence="2">The sequence shown here is derived from an EMBL/GenBank/DDBJ whole genome shotgun (WGS) entry which is preliminary data.</text>
</comment>
<evidence type="ECO:0000256" key="1">
    <source>
        <dbReference type="SAM" id="Phobius"/>
    </source>
</evidence>
<protein>
    <submittedName>
        <fullName evidence="2">Uncharacterized protein</fullName>
    </submittedName>
</protein>
<keyword evidence="1" id="KW-1133">Transmembrane helix</keyword>
<dbReference type="Proteomes" id="UP000092093">
    <property type="component" value="Unassembled WGS sequence"/>
</dbReference>
<accession>A0A1B7W4P5</accession>
<feature type="non-terminal residue" evidence="2">
    <location>
        <position position="62"/>
    </location>
</feature>
<sequence length="62" mass="7512">MKEALYILVWQILANIQVILYFQDKGRKNHTYWWDMGRGWKKNTERSSISHCWPHTEQCTGN</sequence>
<evidence type="ECO:0000313" key="2">
    <source>
        <dbReference type="EMBL" id="OBQ32055.1"/>
    </source>
</evidence>
<gene>
    <name evidence="2" type="ORF">AN484_28330</name>
</gene>
<feature type="transmembrane region" description="Helical" evidence="1">
    <location>
        <begin position="6"/>
        <end position="22"/>
    </location>
</feature>
<organism evidence="2 3">
    <name type="scientific">Aphanizomenon flos-aquae WA102</name>
    <dbReference type="NCBI Taxonomy" id="1710896"/>
    <lineage>
        <taxon>Bacteria</taxon>
        <taxon>Bacillati</taxon>
        <taxon>Cyanobacteriota</taxon>
        <taxon>Cyanophyceae</taxon>
        <taxon>Nostocales</taxon>
        <taxon>Aphanizomenonaceae</taxon>
        <taxon>Aphanizomenon</taxon>
    </lineage>
</organism>
<dbReference type="AlphaFoldDB" id="A0A1B7W4P5"/>
<evidence type="ECO:0000313" key="3">
    <source>
        <dbReference type="Proteomes" id="UP000092093"/>
    </source>
</evidence>
<proteinExistence type="predicted"/>
<keyword evidence="1" id="KW-0812">Transmembrane</keyword>
<dbReference type="EMBL" id="LJOW01000936">
    <property type="protein sequence ID" value="OBQ32055.1"/>
    <property type="molecule type" value="Genomic_DNA"/>
</dbReference>